<evidence type="ECO:0000256" key="1">
    <source>
        <dbReference type="SAM" id="MobiDB-lite"/>
    </source>
</evidence>
<gene>
    <name evidence="3" type="ORF">PGLA2088_LOCUS25888</name>
</gene>
<dbReference type="EMBL" id="CAJNNW010026886">
    <property type="protein sequence ID" value="CAE8688385.1"/>
    <property type="molecule type" value="Genomic_DNA"/>
</dbReference>
<dbReference type="InterPro" id="IPR000241">
    <property type="entry name" value="RlmKL-like_Mtase"/>
</dbReference>
<organism evidence="3 4">
    <name type="scientific">Polarella glacialis</name>
    <name type="common">Dinoflagellate</name>
    <dbReference type="NCBI Taxonomy" id="89957"/>
    <lineage>
        <taxon>Eukaryota</taxon>
        <taxon>Sar</taxon>
        <taxon>Alveolata</taxon>
        <taxon>Dinophyceae</taxon>
        <taxon>Suessiales</taxon>
        <taxon>Suessiaceae</taxon>
        <taxon>Polarella</taxon>
    </lineage>
</organism>
<reference evidence="3" key="1">
    <citation type="submission" date="2021-02" db="EMBL/GenBank/DDBJ databases">
        <authorList>
            <person name="Dougan E. K."/>
            <person name="Rhodes N."/>
            <person name="Thang M."/>
            <person name="Chan C."/>
        </authorList>
    </citation>
    <scope>NUCLEOTIDE SEQUENCE</scope>
</reference>
<dbReference type="InterPro" id="IPR029063">
    <property type="entry name" value="SAM-dependent_MTases_sf"/>
</dbReference>
<dbReference type="Proteomes" id="UP000626109">
    <property type="component" value="Unassembled WGS sequence"/>
</dbReference>
<protein>
    <recommendedName>
        <fullName evidence="2">Ribosomal RNA large subunit methyltransferase K/L-like methyltransferase domain-containing protein</fullName>
    </recommendedName>
</protein>
<evidence type="ECO:0000259" key="2">
    <source>
        <dbReference type="Pfam" id="PF01170"/>
    </source>
</evidence>
<accession>A0A813K061</accession>
<comment type="caution">
    <text evidence="3">The sequence shown here is derived from an EMBL/GenBank/DDBJ whole genome shotgun (WGS) entry which is preliminary data.</text>
</comment>
<evidence type="ECO:0000313" key="4">
    <source>
        <dbReference type="Proteomes" id="UP000626109"/>
    </source>
</evidence>
<feature type="region of interest" description="Disordered" evidence="1">
    <location>
        <begin position="119"/>
        <end position="145"/>
    </location>
</feature>
<dbReference type="AlphaFoldDB" id="A0A813K061"/>
<evidence type="ECO:0000313" key="3">
    <source>
        <dbReference type="EMBL" id="CAE8688385.1"/>
    </source>
</evidence>
<dbReference type="GO" id="GO:0016423">
    <property type="term" value="F:tRNA (guanine) methyltransferase activity"/>
    <property type="evidence" value="ECO:0007669"/>
    <property type="project" value="TreeGrafter"/>
</dbReference>
<sequence>MCGKGTLLAEAALWWPEAEYRGFDADESQLRACQLNYKYMSVQVKSELANSSLLGGLPLLDASVDKLMTAPPWDRQFAAAGGLEELYPRLLREFRRVLRPNGTMVLLASDASLPPLQAALLDDNNSNDSNNNNNNNNNNNDSNNNDKLLDDGKLWFIEAQRRFALTDETVGVLVVARRRSYAEQPERVAPPGPLWWEDESSSMGLRTVRRSWTQVRAKMLPKLQPYFLGNQAVTPEADKEKTKRATNL</sequence>
<feature type="compositionally biased region" description="Low complexity" evidence="1">
    <location>
        <begin position="122"/>
        <end position="145"/>
    </location>
</feature>
<dbReference type="GO" id="GO:0030488">
    <property type="term" value="P:tRNA methylation"/>
    <property type="evidence" value="ECO:0007669"/>
    <property type="project" value="TreeGrafter"/>
</dbReference>
<dbReference type="PANTHER" id="PTHR14911">
    <property type="entry name" value="THUMP DOMAIN-CONTAINING"/>
    <property type="match status" value="1"/>
</dbReference>
<dbReference type="SUPFAM" id="SSF53335">
    <property type="entry name" value="S-adenosyl-L-methionine-dependent methyltransferases"/>
    <property type="match status" value="1"/>
</dbReference>
<dbReference type="CDD" id="cd02440">
    <property type="entry name" value="AdoMet_MTases"/>
    <property type="match status" value="1"/>
</dbReference>
<dbReference type="Gene3D" id="3.40.50.150">
    <property type="entry name" value="Vaccinia Virus protein VP39"/>
    <property type="match status" value="1"/>
</dbReference>
<name>A0A813K061_POLGL</name>
<dbReference type="GO" id="GO:0043527">
    <property type="term" value="C:tRNA methyltransferase complex"/>
    <property type="evidence" value="ECO:0007669"/>
    <property type="project" value="UniProtKB-ARBA"/>
</dbReference>
<proteinExistence type="predicted"/>
<dbReference type="PANTHER" id="PTHR14911:SF13">
    <property type="entry name" value="TRNA (GUANINE(6)-N2)-METHYLTRANSFERASE THUMP3"/>
    <property type="match status" value="1"/>
</dbReference>
<feature type="domain" description="Ribosomal RNA large subunit methyltransferase K/L-like methyltransferase" evidence="2">
    <location>
        <begin position="1"/>
        <end position="112"/>
    </location>
</feature>
<dbReference type="Pfam" id="PF01170">
    <property type="entry name" value="UPF0020"/>
    <property type="match status" value="1"/>
</dbReference>